<evidence type="ECO:0000313" key="2">
    <source>
        <dbReference type="EMBL" id="MBD2757461.1"/>
    </source>
</evidence>
<reference evidence="2" key="1">
    <citation type="submission" date="2020-09" db="EMBL/GenBank/DDBJ databases">
        <authorList>
            <person name="Kim M.K."/>
        </authorList>
    </citation>
    <scope>NUCLEOTIDE SEQUENCE</scope>
    <source>
        <strain evidence="2">BT704</strain>
    </source>
</reference>
<dbReference type="Proteomes" id="UP000653797">
    <property type="component" value="Unassembled WGS sequence"/>
</dbReference>
<keyword evidence="3" id="KW-1185">Reference proteome</keyword>
<proteinExistence type="predicted"/>
<dbReference type="EMBL" id="JACXAA010000023">
    <property type="protein sequence ID" value="MBD2757461.1"/>
    <property type="molecule type" value="Genomic_DNA"/>
</dbReference>
<organism evidence="2 3">
    <name type="scientific">Spirosoma validum</name>
    <dbReference type="NCBI Taxonomy" id="2771355"/>
    <lineage>
        <taxon>Bacteria</taxon>
        <taxon>Pseudomonadati</taxon>
        <taxon>Bacteroidota</taxon>
        <taxon>Cytophagia</taxon>
        <taxon>Cytophagales</taxon>
        <taxon>Cytophagaceae</taxon>
        <taxon>Spirosoma</taxon>
    </lineage>
</organism>
<gene>
    <name evidence="2" type="ORF">IC230_31620</name>
</gene>
<accession>A0A927B831</accession>
<name>A0A927B831_9BACT</name>
<feature type="region of interest" description="Disordered" evidence="1">
    <location>
        <begin position="59"/>
        <end position="78"/>
    </location>
</feature>
<dbReference type="AlphaFoldDB" id="A0A927B831"/>
<evidence type="ECO:0000256" key="1">
    <source>
        <dbReference type="SAM" id="MobiDB-lite"/>
    </source>
</evidence>
<sequence>MSVFSTGSRRSLFASVDSQPACCLSTDSTFTDRTAMRICCTVACLSALLLGSLLSCQHPDQGQDPAPTPTQTEKRTDPYLFTGNPGIRTSGIDDISGTLTGTIDGKPIAFGPDKPFAVKAYAGYNSYTPKASVLNIQAYSDQYSISVIFNGPFESGRNYRVYNADDDDGEGKLDPYIATPFIRVPEGQTGRSIIDLKTPDEQVRITAITADYIDIELLFALSKPGAVQERISIRIRNIIDENRALRTQSEGDPFWSYTDVDRRIEAWGYGPRQGAALGSPTTTRVRISQNQLTTPVSDISYDGKTEPFTSQSSSLYRIKQPTEQTYVECLFGMPWSAAGWKSVEIVWPDFRGAGTYTGDQVQLTFINSLGGTNYWRVKPSTLASASTKWQVDVKRVTADVIEGTYTIVEAPLVDKNGSVPMPVLVSVSGRFKVIYPR</sequence>
<protein>
    <submittedName>
        <fullName evidence="2">Uncharacterized protein</fullName>
    </submittedName>
</protein>
<evidence type="ECO:0000313" key="3">
    <source>
        <dbReference type="Proteomes" id="UP000653797"/>
    </source>
</evidence>
<comment type="caution">
    <text evidence="2">The sequence shown here is derived from an EMBL/GenBank/DDBJ whole genome shotgun (WGS) entry which is preliminary data.</text>
</comment>